<protein>
    <submittedName>
        <fullName evidence="6">Tetratricopeptide repeat protein</fullName>
    </submittedName>
</protein>
<dbReference type="InterPro" id="IPR024983">
    <property type="entry name" value="CHAT_dom"/>
</dbReference>
<evidence type="ECO:0000256" key="1">
    <source>
        <dbReference type="ARBA" id="ARBA00022737"/>
    </source>
</evidence>
<dbReference type="Pfam" id="PF12770">
    <property type="entry name" value="CHAT"/>
    <property type="match status" value="1"/>
</dbReference>
<dbReference type="Gene3D" id="1.25.40.10">
    <property type="entry name" value="Tetratricopeptide repeat domain"/>
    <property type="match status" value="5"/>
</dbReference>
<evidence type="ECO:0000313" key="7">
    <source>
        <dbReference type="Proteomes" id="UP000518300"/>
    </source>
</evidence>
<keyword evidence="7" id="KW-1185">Reference proteome</keyword>
<accession>A0A848LCD4</accession>
<organism evidence="6 7">
    <name type="scientific">Pyxidicoccus fallax</name>
    <dbReference type="NCBI Taxonomy" id="394095"/>
    <lineage>
        <taxon>Bacteria</taxon>
        <taxon>Pseudomonadati</taxon>
        <taxon>Myxococcota</taxon>
        <taxon>Myxococcia</taxon>
        <taxon>Myxococcales</taxon>
        <taxon>Cystobacterineae</taxon>
        <taxon>Myxococcaceae</taxon>
        <taxon>Pyxidicoccus</taxon>
    </lineage>
</organism>
<evidence type="ECO:0000313" key="6">
    <source>
        <dbReference type="EMBL" id="NMO16619.1"/>
    </source>
</evidence>
<sequence length="1161" mass="126269">MLLRGWLVVVALCCAARAATGEELPEARLREAQTAFDEANTLWDSGRYADAIARGEHALALREAVLGVTHPDVARSLGLLGSYHLRQGNPARAEPLLLRALAIQEAALGENSPDIAQTLTHLANLYPAQGFYERAESLYTRALAIRKAAFGENHPLVAESLNNLARLYQRQASYARAGPLFLRALAIQEATHGKNHPDVAQTLDDLAWRYQHQGFSARAEPLFVRALAIREAALGKNHPNVAASLWGLANLYRSRGLSARAEPLEVRALAIWEAAIEQNPPNVTELLIAVAGLNLLRSAFARAELFYERTLAVQEAAVGEHHPLIADTLYRLAATYELQGLYSRAEPLFLRALAIWEAALGKSHFLVAAPALRLGNLYLAQGLYARAEPLLERGLAIRQATFGEKSGPVALALGNLGTLYMAQGLFARAEPLFLRALASWEAISSRSNPYYAIPLSKLGNLYLAQGQLARAEPLLRRALAILEAAFGGKDPDVAEALHDLANLYSAQESYGRARRLYARGLAIREATFGKNSPHNVETLNQLAVAHLAQHRLAEALPLLTRAFAISEQRLRLEALGFSEAHMARFLQHLRTDEERLYALLRTHPDNADVRRLTLAAALLLKGRSVEESAHISRTIYRSLGTGDRATLERLQELRTQLAQLSLQGPGALSMKAHEQRLEKLAEQAATLETDLARRSAPLRELAALPPPDEIVDRVAAALPRDGALVEFISYVDLPLVPRPGTSAGQGSRPLRYLALVLFPDATIRFQDLGPAEPIDAAALRLRDALANRDADFRAPAQALYQLAFQSLRPLLGTTRRLFLSPDGQLALVPFAALDDGRRFLVDDFDFTYLPSGKHLLPRSRENAPPDSVVVLADPDFNTPLSALPSAREEALLSDMPSLTGEHLSTLRADLTRRAWAPTPLPGSRQEAEAIQRLIPQAQLFLGPEASRSRLLQLSPPGILHLATHGFFLDEGAAPPDARAVVSFGALNENARAPSPPSPLLRSGLVLAGAGAPVPQGANPASPAPDSGLVTALELAGLNLWGTQLVVLSACDTGRGDVKLGQGVYGLHRAFLVAGAETVVMSLWKVNDEATRELMEAYYSNLLSGQGRATALREAMRALRLARPHPHYWAPFLALGRETPLRLPTPGFQETRHRQPALCGGR</sequence>
<comment type="caution">
    <text evidence="6">The sequence shown here is derived from an EMBL/GenBank/DDBJ whole genome shotgun (WGS) entry which is preliminary data.</text>
</comment>
<name>A0A848LCD4_9BACT</name>
<dbReference type="Pfam" id="PF13374">
    <property type="entry name" value="TPR_10"/>
    <property type="match status" value="2"/>
</dbReference>
<keyword evidence="2 3" id="KW-0802">TPR repeat</keyword>
<dbReference type="EMBL" id="JABBJJ010000073">
    <property type="protein sequence ID" value="NMO16619.1"/>
    <property type="molecule type" value="Genomic_DNA"/>
</dbReference>
<feature type="repeat" description="TPR" evidence="3">
    <location>
        <begin position="116"/>
        <end position="149"/>
    </location>
</feature>
<feature type="domain" description="CHAT" evidence="5">
    <location>
        <begin position="794"/>
        <end position="1135"/>
    </location>
</feature>
<evidence type="ECO:0000256" key="3">
    <source>
        <dbReference type="PROSITE-ProRule" id="PRU00339"/>
    </source>
</evidence>
<keyword evidence="1" id="KW-0677">Repeat</keyword>
<dbReference type="InterPro" id="IPR019734">
    <property type="entry name" value="TPR_rpt"/>
</dbReference>
<evidence type="ECO:0000256" key="4">
    <source>
        <dbReference type="SAM" id="SignalP"/>
    </source>
</evidence>
<dbReference type="InterPro" id="IPR011990">
    <property type="entry name" value="TPR-like_helical_dom_sf"/>
</dbReference>
<proteinExistence type="predicted"/>
<dbReference type="PROSITE" id="PS50005">
    <property type="entry name" value="TPR"/>
    <property type="match status" value="1"/>
</dbReference>
<dbReference type="RefSeq" id="WP_169345908.1">
    <property type="nucleotide sequence ID" value="NZ_JABBJJ010000073.1"/>
</dbReference>
<dbReference type="Pfam" id="PF13424">
    <property type="entry name" value="TPR_12"/>
    <property type="match status" value="5"/>
</dbReference>
<reference evidence="6 7" key="1">
    <citation type="submission" date="2020-04" db="EMBL/GenBank/DDBJ databases">
        <title>Draft genome of Pyxidicoccus fallax type strain.</title>
        <authorList>
            <person name="Whitworth D.E."/>
        </authorList>
    </citation>
    <scope>NUCLEOTIDE SEQUENCE [LARGE SCALE GENOMIC DNA]</scope>
    <source>
        <strain evidence="6 7">DSM 14698</strain>
    </source>
</reference>
<dbReference type="AlphaFoldDB" id="A0A848LCD4"/>
<dbReference type="SMART" id="SM00028">
    <property type="entry name" value="TPR"/>
    <property type="match status" value="11"/>
</dbReference>
<feature type="chain" id="PRO_5032929887" evidence="4">
    <location>
        <begin position="19"/>
        <end position="1161"/>
    </location>
</feature>
<feature type="signal peptide" evidence="4">
    <location>
        <begin position="1"/>
        <end position="18"/>
    </location>
</feature>
<dbReference type="PRINTS" id="PR00381">
    <property type="entry name" value="KINESINLIGHT"/>
</dbReference>
<evidence type="ECO:0000256" key="2">
    <source>
        <dbReference type="ARBA" id="ARBA00022803"/>
    </source>
</evidence>
<dbReference type="SUPFAM" id="SSF48452">
    <property type="entry name" value="TPR-like"/>
    <property type="match status" value="5"/>
</dbReference>
<dbReference type="Proteomes" id="UP000518300">
    <property type="component" value="Unassembled WGS sequence"/>
</dbReference>
<gene>
    <name evidence="6" type="ORF">HG543_17390</name>
</gene>
<dbReference type="PANTHER" id="PTHR45641:SF19">
    <property type="entry name" value="NEPHROCYSTIN-3"/>
    <property type="match status" value="1"/>
</dbReference>
<dbReference type="PANTHER" id="PTHR45641">
    <property type="entry name" value="TETRATRICOPEPTIDE REPEAT PROTEIN (AFU_ORTHOLOGUE AFUA_6G03870)"/>
    <property type="match status" value="1"/>
</dbReference>
<evidence type="ECO:0000259" key="5">
    <source>
        <dbReference type="Pfam" id="PF12770"/>
    </source>
</evidence>
<keyword evidence="4" id="KW-0732">Signal</keyword>